<evidence type="ECO:0000313" key="3">
    <source>
        <dbReference type="Proteomes" id="UP000199087"/>
    </source>
</evidence>
<keyword evidence="3" id="KW-1185">Reference proteome</keyword>
<protein>
    <submittedName>
        <fullName evidence="2">Uncharacterized protein</fullName>
    </submittedName>
</protein>
<sequence length="76" mass="9017">MESYRFFMSISLTFFGIIGFTGFYMFLKTIRKFVLNKVTEEVELEKTLIKFSSKIKLCIFLGIAFYLIAIFSLFFH</sequence>
<feature type="transmembrane region" description="Helical" evidence="1">
    <location>
        <begin position="6"/>
        <end position="27"/>
    </location>
</feature>
<name>A0A0U1P3V8_9BACI</name>
<evidence type="ECO:0000256" key="1">
    <source>
        <dbReference type="SAM" id="Phobius"/>
    </source>
</evidence>
<dbReference type="AlphaFoldDB" id="A0A0U1P3V8"/>
<dbReference type="STRING" id="1499688.BN000_04812"/>
<proteinExistence type="predicted"/>
<gene>
    <name evidence="2" type="ORF">BN000_04812</name>
</gene>
<feature type="transmembrane region" description="Helical" evidence="1">
    <location>
        <begin position="57"/>
        <end position="75"/>
    </location>
</feature>
<reference evidence="3" key="1">
    <citation type="submission" date="2015-05" db="EMBL/GenBank/DDBJ databases">
        <authorList>
            <person name="Urmite Genomes"/>
        </authorList>
    </citation>
    <scope>NUCLEOTIDE SEQUENCE [LARGE SCALE GENOMIC DNA]</scope>
    <source>
        <strain evidence="3">LF1</strain>
    </source>
</reference>
<dbReference type="EMBL" id="CVRB01000005">
    <property type="protein sequence ID" value="CRK84762.1"/>
    <property type="molecule type" value="Genomic_DNA"/>
</dbReference>
<organism evidence="2 3">
    <name type="scientific">Neobacillus massiliamazoniensis</name>
    <dbReference type="NCBI Taxonomy" id="1499688"/>
    <lineage>
        <taxon>Bacteria</taxon>
        <taxon>Bacillati</taxon>
        <taxon>Bacillota</taxon>
        <taxon>Bacilli</taxon>
        <taxon>Bacillales</taxon>
        <taxon>Bacillaceae</taxon>
        <taxon>Neobacillus</taxon>
    </lineage>
</organism>
<keyword evidence="1" id="KW-0472">Membrane</keyword>
<keyword evidence="1" id="KW-0812">Transmembrane</keyword>
<keyword evidence="1" id="KW-1133">Transmembrane helix</keyword>
<accession>A0A0U1P3V8</accession>
<evidence type="ECO:0000313" key="2">
    <source>
        <dbReference type="EMBL" id="CRK84762.1"/>
    </source>
</evidence>
<dbReference type="Proteomes" id="UP000199087">
    <property type="component" value="Unassembled WGS sequence"/>
</dbReference>